<dbReference type="Gene3D" id="2.60.40.10">
    <property type="entry name" value="Immunoglobulins"/>
    <property type="match status" value="3"/>
</dbReference>
<organism evidence="2 3">
    <name type="scientific">Hymenobacter cellulosilyticus</name>
    <dbReference type="NCBI Taxonomy" id="2932248"/>
    <lineage>
        <taxon>Bacteria</taxon>
        <taxon>Pseudomonadati</taxon>
        <taxon>Bacteroidota</taxon>
        <taxon>Cytophagia</taxon>
        <taxon>Cytophagales</taxon>
        <taxon>Hymenobacteraceae</taxon>
        <taxon>Hymenobacter</taxon>
    </lineage>
</organism>
<dbReference type="Pfam" id="PF18962">
    <property type="entry name" value="Por_Secre_tail"/>
    <property type="match status" value="1"/>
</dbReference>
<dbReference type="InterPro" id="IPR026444">
    <property type="entry name" value="Secre_tail"/>
</dbReference>
<dbReference type="AlphaFoldDB" id="A0A8T9Q5V7"/>
<protein>
    <submittedName>
        <fullName evidence="2">T9SS type A sorting domain-containing protein</fullName>
    </submittedName>
</protein>
<dbReference type="InterPro" id="IPR035986">
    <property type="entry name" value="PKD_dom_sf"/>
</dbReference>
<feature type="domain" description="PKD" evidence="1">
    <location>
        <begin position="237"/>
        <end position="285"/>
    </location>
</feature>
<name>A0A8T9Q5V7_9BACT</name>
<dbReference type="CDD" id="cd00146">
    <property type="entry name" value="PKD"/>
    <property type="match status" value="2"/>
</dbReference>
<dbReference type="NCBIfam" id="TIGR04183">
    <property type="entry name" value="Por_Secre_tail"/>
    <property type="match status" value="1"/>
</dbReference>
<dbReference type="EMBL" id="CP095046">
    <property type="protein sequence ID" value="UOQ70463.1"/>
    <property type="molecule type" value="Genomic_DNA"/>
</dbReference>
<accession>A0A8T9Q5V7</accession>
<evidence type="ECO:0000259" key="1">
    <source>
        <dbReference type="PROSITE" id="PS50093"/>
    </source>
</evidence>
<dbReference type="InterPro" id="IPR013783">
    <property type="entry name" value="Ig-like_fold"/>
</dbReference>
<sequence>MAPPPTPNITLVGAAATRQGSSATNVAPADGYAATQPENLTLRWNGSASRYNVFVGTSPQELEMVATTPEISLLLAAQAELKTYYWRVDALYDGDEIRDGETVTGEIWSFTTVDNVPPVALAKDVTVTLDASGQARISASDVDNGSSDAYGIASVEVSPAVFTCANPGPNPVTLTVTDKNGNSATATATVTVLGSLPTAAITVTPATPIYTGGVPTTLYLGYGPQSITLTATGGQRYQWSPAAGLSDASAAAPVFTAATPGTYAYTVTVTNEYGCTATAAVTLRVLDARCGNKNDKVLICHNGKLLCVDASAVAAHLTNHQDQLATCGFTPMREGKTAGSGLATSFDAYPNPFAERTTISFRSQLTTAARVQVFNALGQTVATLFDAPAAAGQLYQLTLDRKTLPAGLYTCRLVLHGQVQTQKLMIEK</sequence>
<proteinExistence type="predicted"/>
<dbReference type="PROSITE" id="PS50093">
    <property type="entry name" value="PKD"/>
    <property type="match status" value="1"/>
</dbReference>
<dbReference type="SMART" id="SM00089">
    <property type="entry name" value="PKD"/>
    <property type="match status" value="2"/>
</dbReference>
<evidence type="ECO:0000313" key="3">
    <source>
        <dbReference type="Proteomes" id="UP000831796"/>
    </source>
</evidence>
<dbReference type="KEGG" id="hcu:MUN79_17195"/>
<dbReference type="SUPFAM" id="SSF49299">
    <property type="entry name" value="PKD domain"/>
    <property type="match status" value="2"/>
</dbReference>
<dbReference type="InterPro" id="IPR022409">
    <property type="entry name" value="PKD/Chitinase_dom"/>
</dbReference>
<gene>
    <name evidence="2" type="ORF">MUN79_17195</name>
</gene>
<dbReference type="Proteomes" id="UP000831796">
    <property type="component" value="Chromosome"/>
</dbReference>
<evidence type="ECO:0000313" key="2">
    <source>
        <dbReference type="EMBL" id="UOQ70463.1"/>
    </source>
</evidence>
<dbReference type="InterPro" id="IPR000601">
    <property type="entry name" value="PKD_dom"/>
</dbReference>
<reference evidence="2" key="1">
    <citation type="submission" date="2022-04" db="EMBL/GenBank/DDBJ databases">
        <title>Hymenobacter sp. isolated from the air.</title>
        <authorList>
            <person name="Won M."/>
            <person name="Lee C.-M."/>
            <person name="Woen H.-Y."/>
            <person name="Kwon S.-W."/>
        </authorList>
    </citation>
    <scope>NUCLEOTIDE SEQUENCE</scope>
    <source>
        <strain evidence="2">5116S-3</strain>
    </source>
</reference>
<keyword evidence="3" id="KW-1185">Reference proteome</keyword>
<dbReference type="RefSeq" id="WP_244673885.1">
    <property type="nucleotide sequence ID" value="NZ_CP095046.1"/>
</dbReference>